<dbReference type="HOGENOM" id="CLU_189990_4_1_9"/>
<dbReference type="eggNOG" id="ENOG5033BI9">
    <property type="taxonomic scope" value="Bacteria"/>
</dbReference>
<protein>
    <recommendedName>
        <fullName evidence="2">Putative Flagellin Flp1-like domain-containing protein</fullName>
    </recommendedName>
</protein>
<keyword evidence="1" id="KW-0812">Transmembrane</keyword>
<evidence type="ECO:0000259" key="2">
    <source>
        <dbReference type="Pfam" id="PF16982"/>
    </source>
</evidence>
<proteinExistence type="predicted"/>
<dbReference type="AlphaFoldDB" id="E0RUD1"/>
<dbReference type="InterPro" id="IPR031564">
    <property type="entry name" value="Flp1-like"/>
</dbReference>
<evidence type="ECO:0000313" key="3">
    <source>
        <dbReference type="EMBL" id="ADL32821.1"/>
    </source>
</evidence>
<reference evidence="3 4" key="1">
    <citation type="journal article" date="2010" name="PLoS ONE">
        <title>The glycobiome of the rumen bacterium Butyrivibrio proteoclasticus B316(T) highlights adaptation to a polysaccharide-rich environment.</title>
        <authorList>
            <person name="Kelly W.J."/>
            <person name="Leahy S.C."/>
            <person name="Altermann E."/>
            <person name="Yeoman C.J."/>
            <person name="Dunne J.C."/>
            <person name="Kong Z."/>
            <person name="Pacheco D.M."/>
            <person name="Li D."/>
            <person name="Noel S.J."/>
            <person name="Moon C.D."/>
            <person name="Cookson A.L."/>
            <person name="Attwood G.T."/>
        </authorList>
    </citation>
    <scope>NUCLEOTIDE SEQUENCE [LARGE SCALE GENOMIC DNA]</scope>
    <source>
        <strain evidence="4">ATCC 51982 / DSM 14932 / B316</strain>
    </source>
</reference>
<sequence>MKELQNKARSIGNRITGGIKAFWNDEAGMGTVEVILIIVVLIGLVIVFKKQISGIVEDVFKTIREETREITN</sequence>
<organism evidence="3 4">
    <name type="scientific">Butyrivibrio proteoclasticus (strain ATCC 51982 / DSM 14932 / B316)</name>
    <name type="common">Clostridium proteoclasticum</name>
    <dbReference type="NCBI Taxonomy" id="515622"/>
    <lineage>
        <taxon>Bacteria</taxon>
        <taxon>Bacillati</taxon>
        <taxon>Bacillota</taxon>
        <taxon>Clostridia</taxon>
        <taxon>Lachnospirales</taxon>
        <taxon>Lachnospiraceae</taxon>
        <taxon>Butyrivibrio</taxon>
    </lineage>
</organism>
<dbReference type="Pfam" id="PF16982">
    <property type="entry name" value="Flp1_like"/>
    <property type="match status" value="1"/>
</dbReference>
<feature type="transmembrane region" description="Helical" evidence="1">
    <location>
        <begin position="27"/>
        <end position="48"/>
    </location>
</feature>
<dbReference type="Proteomes" id="UP000001299">
    <property type="component" value="Chromosome 1"/>
</dbReference>
<evidence type="ECO:0000313" key="4">
    <source>
        <dbReference type="Proteomes" id="UP000001299"/>
    </source>
</evidence>
<keyword evidence="1" id="KW-0472">Membrane</keyword>
<dbReference type="EMBL" id="CP001810">
    <property type="protein sequence ID" value="ADL32821.1"/>
    <property type="molecule type" value="Genomic_DNA"/>
</dbReference>
<name>E0RUD1_BUTPB</name>
<keyword evidence="1" id="KW-1133">Transmembrane helix</keyword>
<gene>
    <name evidence="3" type="ordered locus">bpr_I0069</name>
</gene>
<keyword evidence="4" id="KW-1185">Reference proteome</keyword>
<accession>E0RUD1</accession>
<dbReference type="KEGG" id="bpb:bpr_I0069"/>
<evidence type="ECO:0000256" key="1">
    <source>
        <dbReference type="SAM" id="Phobius"/>
    </source>
</evidence>
<dbReference type="STRING" id="515622.bpr_I0069"/>
<feature type="domain" description="Putative Flagellin Flp1-like" evidence="2">
    <location>
        <begin position="22"/>
        <end position="68"/>
    </location>
</feature>
<dbReference type="RefSeq" id="WP_013279480.1">
    <property type="nucleotide sequence ID" value="NC_014387.1"/>
</dbReference>